<reference evidence="2 3" key="1">
    <citation type="submission" date="2021-06" db="EMBL/GenBank/DDBJ databases">
        <title>Caerostris extrusa draft genome.</title>
        <authorList>
            <person name="Kono N."/>
            <person name="Arakawa K."/>
        </authorList>
    </citation>
    <scope>NUCLEOTIDE SEQUENCE [LARGE SCALE GENOMIC DNA]</scope>
</reference>
<feature type="region of interest" description="Disordered" evidence="1">
    <location>
        <begin position="1"/>
        <end position="21"/>
    </location>
</feature>
<keyword evidence="3" id="KW-1185">Reference proteome</keyword>
<evidence type="ECO:0000256" key="1">
    <source>
        <dbReference type="SAM" id="MobiDB-lite"/>
    </source>
</evidence>
<dbReference type="AlphaFoldDB" id="A0AAV4XHY8"/>
<dbReference type="Proteomes" id="UP001054945">
    <property type="component" value="Unassembled WGS sequence"/>
</dbReference>
<evidence type="ECO:0000313" key="2">
    <source>
        <dbReference type="EMBL" id="GIY93830.1"/>
    </source>
</evidence>
<dbReference type="EMBL" id="BPLR01017710">
    <property type="protein sequence ID" value="GIY93830.1"/>
    <property type="molecule type" value="Genomic_DNA"/>
</dbReference>
<sequence>MKRSLKFEPMTRLPQRRAKRNPDEPVSLLCVPALTKDECSSFHRKEDFFVYVCEREMPIISRKLISTSPLSTLSKLKARRRSISNETN</sequence>
<organism evidence="2 3">
    <name type="scientific">Caerostris extrusa</name>
    <name type="common">Bark spider</name>
    <name type="synonym">Caerostris bankana</name>
    <dbReference type="NCBI Taxonomy" id="172846"/>
    <lineage>
        <taxon>Eukaryota</taxon>
        <taxon>Metazoa</taxon>
        <taxon>Ecdysozoa</taxon>
        <taxon>Arthropoda</taxon>
        <taxon>Chelicerata</taxon>
        <taxon>Arachnida</taxon>
        <taxon>Araneae</taxon>
        <taxon>Araneomorphae</taxon>
        <taxon>Entelegynae</taxon>
        <taxon>Araneoidea</taxon>
        <taxon>Araneidae</taxon>
        <taxon>Caerostris</taxon>
    </lineage>
</organism>
<evidence type="ECO:0000313" key="3">
    <source>
        <dbReference type="Proteomes" id="UP001054945"/>
    </source>
</evidence>
<name>A0AAV4XHY8_CAEEX</name>
<protein>
    <submittedName>
        <fullName evidence="2">Uncharacterized protein</fullName>
    </submittedName>
</protein>
<gene>
    <name evidence="2" type="ORF">CEXT_208601</name>
</gene>
<proteinExistence type="predicted"/>
<comment type="caution">
    <text evidence="2">The sequence shown here is derived from an EMBL/GenBank/DDBJ whole genome shotgun (WGS) entry which is preliminary data.</text>
</comment>
<accession>A0AAV4XHY8</accession>